<accession>A0A5C6DCX4</accession>
<protein>
    <submittedName>
        <fullName evidence="1">Uncharacterized protein</fullName>
    </submittedName>
</protein>
<dbReference type="AlphaFoldDB" id="A0A5C6DCX4"/>
<evidence type="ECO:0000313" key="2">
    <source>
        <dbReference type="Proteomes" id="UP000319143"/>
    </source>
</evidence>
<comment type="caution">
    <text evidence="1">The sequence shown here is derived from an EMBL/GenBank/DDBJ whole genome shotgun (WGS) entry which is preliminary data.</text>
</comment>
<sequence>MEVDFRDADAPLWDVILVARLVDANPKSEGCVESPSPDKCSNPLLAYRPIVVAFAKKCIHFDCAFLRRGLGTPGPLNNGHCDYQVRGRKVGGSRQWG</sequence>
<reference evidence="1 2" key="1">
    <citation type="submission" date="2019-02" db="EMBL/GenBank/DDBJ databases">
        <title>Deep-cultivation of Planctomycetes and their phenomic and genomic characterization uncovers novel biology.</title>
        <authorList>
            <person name="Wiegand S."/>
            <person name="Jogler M."/>
            <person name="Boedeker C."/>
            <person name="Pinto D."/>
            <person name="Vollmers J."/>
            <person name="Rivas-Marin E."/>
            <person name="Kohn T."/>
            <person name="Peeters S.H."/>
            <person name="Heuer A."/>
            <person name="Rast P."/>
            <person name="Oberbeckmann S."/>
            <person name="Bunk B."/>
            <person name="Jeske O."/>
            <person name="Meyerdierks A."/>
            <person name="Storesund J.E."/>
            <person name="Kallscheuer N."/>
            <person name="Luecker S."/>
            <person name="Lage O.M."/>
            <person name="Pohl T."/>
            <person name="Merkel B.J."/>
            <person name="Hornburger P."/>
            <person name="Mueller R.-W."/>
            <person name="Bruemmer F."/>
            <person name="Labrenz M."/>
            <person name="Spormann A.M."/>
            <person name="Op Den Camp H."/>
            <person name="Overmann J."/>
            <person name="Amann R."/>
            <person name="Jetten M.S.M."/>
            <person name="Mascher T."/>
            <person name="Medema M.H."/>
            <person name="Devos D.P."/>
            <person name="Kaster A.-K."/>
            <person name="Ovreas L."/>
            <person name="Rohde M."/>
            <person name="Galperin M.Y."/>
            <person name="Jogler C."/>
        </authorList>
    </citation>
    <scope>NUCLEOTIDE SEQUENCE [LARGE SCALE GENOMIC DNA]</scope>
    <source>
        <strain evidence="1 2">Poly41</strain>
    </source>
</reference>
<dbReference type="Proteomes" id="UP000319143">
    <property type="component" value="Unassembled WGS sequence"/>
</dbReference>
<name>A0A5C6DCX4_9BACT</name>
<proteinExistence type="predicted"/>
<gene>
    <name evidence="1" type="ORF">Poly41_47200</name>
</gene>
<keyword evidence="2" id="KW-1185">Reference proteome</keyword>
<evidence type="ECO:0000313" key="1">
    <source>
        <dbReference type="EMBL" id="TWU33724.1"/>
    </source>
</evidence>
<dbReference type="EMBL" id="SJPV01000009">
    <property type="protein sequence ID" value="TWU33724.1"/>
    <property type="molecule type" value="Genomic_DNA"/>
</dbReference>
<organism evidence="1 2">
    <name type="scientific">Novipirellula artificiosorum</name>
    <dbReference type="NCBI Taxonomy" id="2528016"/>
    <lineage>
        <taxon>Bacteria</taxon>
        <taxon>Pseudomonadati</taxon>
        <taxon>Planctomycetota</taxon>
        <taxon>Planctomycetia</taxon>
        <taxon>Pirellulales</taxon>
        <taxon>Pirellulaceae</taxon>
        <taxon>Novipirellula</taxon>
    </lineage>
</organism>